<dbReference type="GO" id="GO:0003677">
    <property type="term" value="F:DNA binding"/>
    <property type="evidence" value="ECO:0007669"/>
    <property type="project" value="UniProtKB-UniRule"/>
</dbReference>
<comment type="caution">
    <text evidence="6">The sequence shown here is derived from an EMBL/GenBank/DDBJ whole genome shotgun (WGS) entry which is preliminary data.</text>
</comment>
<evidence type="ECO:0000313" key="8">
    <source>
        <dbReference type="Proteomes" id="UP000036045"/>
    </source>
</evidence>
<dbReference type="PRINTS" id="PR00455">
    <property type="entry name" value="HTHTETR"/>
</dbReference>
<evidence type="ECO:0000313" key="6">
    <source>
        <dbReference type="EMBL" id="KLV23621.1"/>
    </source>
</evidence>
<dbReference type="Proteomes" id="UP000036045">
    <property type="component" value="Unassembled WGS sequence"/>
</dbReference>
<feature type="domain" description="HTH tetR-type" evidence="5">
    <location>
        <begin position="5"/>
        <end position="65"/>
    </location>
</feature>
<evidence type="ECO:0000256" key="3">
    <source>
        <dbReference type="ARBA" id="ARBA00023163"/>
    </source>
</evidence>
<keyword evidence="8" id="KW-1185">Reference proteome</keyword>
<evidence type="ECO:0000256" key="1">
    <source>
        <dbReference type="ARBA" id="ARBA00023015"/>
    </source>
</evidence>
<keyword evidence="2 4" id="KW-0238">DNA-binding</keyword>
<dbReference type="KEGG" id="bcir:C2I06_14640"/>
<dbReference type="PATRIC" id="fig|1397.4.peg.2524"/>
<proteinExistence type="predicted"/>
<dbReference type="InterPro" id="IPR001647">
    <property type="entry name" value="HTH_TetR"/>
</dbReference>
<evidence type="ECO:0000259" key="5">
    <source>
        <dbReference type="PROSITE" id="PS50977"/>
    </source>
</evidence>
<protein>
    <submittedName>
        <fullName evidence="6">TetR family transcriptional regulator</fullName>
    </submittedName>
    <submittedName>
        <fullName evidence="7">TetR/AcrR family transcriptional regulator</fullName>
    </submittedName>
</protein>
<evidence type="ECO:0000313" key="7">
    <source>
        <dbReference type="EMBL" id="PAD83656.1"/>
    </source>
</evidence>
<dbReference type="InterPro" id="IPR036271">
    <property type="entry name" value="Tet_transcr_reg_TetR-rel_C_sf"/>
</dbReference>
<dbReference type="Gene3D" id="1.10.357.10">
    <property type="entry name" value="Tetracycline Repressor, domain 2"/>
    <property type="match status" value="1"/>
</dbReference>
<evidence type="ECO:0000256" key="4">
    <source>
        <dbReference type="PROSITE-ProRule" id="PRU00335"/>
    </source>
</evidence>
<dbReference type="InterPro" id="IPR054156">
    <property type="entry name" value="YxaF_TetR_C"/>
</dbReference>
<dbReference type="OrthoDB" id="9810023at2"/>
<dbReference type="EMBL" id="NPBQ01000051">
    <property type="protein sequence ID" value="PAD83656.1"/>
    <property type="molecule type" value="Genomic_DNA"/>
</dbReference>
<name>A0A0J1ICE9_NIACI</name>
<dbReference type="Proteomes" id="UP000216961">
    <property type="component" value="Unassembled WGS sequence"/>
</dbReference>
<accession>A0A0J1ICE9</accession>
<dbReference type="PROSITE" id="PS50977">
    <property type="entry name" value="HTH_TETR_2"/>
    <property type="match status" value="1"/>
</dbReference>
<dbReference type="EMBL" id="LDPH01000024">
    <property type="protein sequence ID" value="KLV23621.1"/>
    <property type="molecule type" value="Genomic_DNA"/>
</dbReference>
<reference evidence="7 9" key="2">
    <citation type="submission" date="2017-07" db="EMBL/GenBank/DDBJ databases">
        <title>Isolation and whole genome analysis of endospore-forming bacteria from heroin.</title>
        <authorList>
            <person name="Kalinowski J."/>
            <person name="Ahrens B."/>
            <person name="Al-Dilaimi A."/>
            <person name="Winkler A."/>
            <person name="Wibberg D."/>
            <person name="Schleenbecker U."/>
            <person name="Ruckert C."/>
            <person name="Wolfel R."/>
            <person name="Grass G."/>
        </authorList>
    </citation>
    <scope>NUCLEOTIDE SEQUENCE [LARGE SCALE GENOMIC DNA]</scope>
    <source>
        <strain evidence="7 9">7521-2</strain>
    </source>
</reference>
<evidence type="ECO:0000256" key="2">
    <source>
        <dbReference type="ARBA" id="ARBA00023125"/>
    </source>
</evidence>
<dbReference type="PANTHER" id="PTHR47506">
    <property type="entry name" value="TRANSCRIPTIONAL REGULATORY PROTEIN"/>
    <property type="match status" value="1"/>
</dbReference>
<dbReference type="RefSeq" id="WP_047943829.1">
    <property type="nucleotide sequence ID" value="NZ_CP026031.1"/>
</dbReference>
<gene>
    <name evidence="6" type="ORF">ABW02_19020</name>
    <name evidence="7" type="ORF">CHH57_08520</name>
</gene>
<evidence type="ECO:0000313" key="9">
    <source>
        <dbReference type="Proteomes" id="UP000216961"/>
    </source>
</evidence>
<feature type="DNA-binding region" description="H-T-H motif" evidence="4">
    <location>
        <begin position="28"/>
        <end position="47"/>
    </location>
</feature>
<keyword evidence="3" id="KW-0804">Transcription</keyword>
<sequence length="191" mass="20997">MKKGNNKKEAILTTATKLFQLQGFHATGLNQIIDESGAPKGSLYYHFPNGKEEIALEAIKRMRELVVEKMKADLYSGETPVAAFQQHVNSIANEFDQMGCSALEGLQISLIASETALTHETLRLACDATFTDWQALYTNRLEDFGFAEPLAKELGITLNAMIEGGCMLALTNKSSNPLRCISNQIAVLLKQ</sequence>
<dbReference type="Pfam" id="PF21993">
    <property type="entry name" value="TetR_C_13_2"/>
    <property type="match status" value="1"/>
</dbReference>
<organism evidence="6 8">
    <name type="scientific">Niallia circulans</name>
    <name type="common">Bacillus circulans</name>
    <dbReference type="NCBI Taxonomy" id="1397"/>
    <lineage>
        <taxon>Bacteria</taxon>
        <taxon>Bacillati</taxon>
        <taxon>Bacillota</taxon>
        <taxon>Bacilli</taxon>
        <taxon>Bacillales</taxon>
        <taxon>Bacillaceae</taxon>
        <taxon>Niallia</taxon>
    </lineage>
</organism>
<dbReference type="AlphaFoldDB" id="A0A0J1ICE9"/>
<dbReference type="SUPFAM" id="SSF48498">
    <property type="entry name" value="Tetracyclin repressor-like, C-terminal domain"/>
    <property type="match status" value="1"/>
</dbReference>
<dbReference type="InterPro" id="IPR009057">
    <property type="entry name" value="Homeodomain-like_sf"/>
</dbReference>
<dbReference type="GeneID" id="56351397"/>
<dbReference type="SUPFAM" id="SSF46689">
    <property type="entry name" value="Homeodomain-like"/>
    <property type="match status" value="1"/>
</dbReference>
<reference evidence="6 8" key="1">
    <citation type="submission" date="2015-05" db="EMBL/GenBank/DDBJ databases">
        <title>Whole genome sequence and identification of bacterial endophytes from Costus igneus.</title>
        <authorList>
            <person name="Lee Y.P."/>
            <person name="Gan H.M."/>
            <person name="Eng W."/>
            <person name="Wheatley M.S."/>
            <person name="Caraballo A."/>
            <person name="Polter S."/>
            <person name="Savka M.A."/>
            <person name="Hudson A.O."/>
        </authorList>
    </citation>
    <scope>NUCLEOTIDE SEQUENCE [LARGE SCALE GENOMIC DNA]</scope>
    <source>
        <strain evidence="6 8">RIT379</strain>
    </source>
</reference>
<dbReference type="Pfam" id="PF00440">
    <property type="entry name" value="TetR_N"/>
    <property type="match status" value="1"/>
</dbReference>
<keyword evidence="1" id="KW-0805">Transcription regulation</keyword>
<dbReference type="PANTHER" id="PTHR47506:SF3">
    <property type="entry name" value="HTH-TYPE TRANSCRIPTIONAL REGULATOR LMRA"/>
    <property type="match status" value="1"/>
</dbReference>